<reference evidence="3 4" key="1">
    <citation type="journal article" date="2020" name="ISME J.">
        <title>Uncovering the hidden diversity of litter-decomposition mechanisms in mushroom-forming fungi.</title>
        <authorList>
            <person name="Floudas D."/>
            <person name="Bentzer J."/>
            <person name="Ahren D."/>
            <person name="Johansson T."/>
            <person name="Persson P."/>
            <person name="Tunlid A."/>
        </authorList>
    </citation>
    <scope>NUCLEOTIDE SEQUENCE [LARGE SCALE GENOMIC DNA]</scope>
    <source>
        <strain evidence="3 4">CBS 291.85</strain>
    </source>
</reference>
<gene>
    <name evidence="3" type="ORF">D9758_013737</name>
</gene>
<keyword evidence="4" id="KW-1185">Reference proteome</keyword>
<organism evidence="3 4">
    <name type="scientific">Tetrapyrgos nigripes</name>
    <dbReference type="NCBI Taxonomy" id="182062"/>
    <lineage>
        <taxon>Eukaryota</taxon>
        <taxon>Fungi</taxon>
        <taxon>Dikarya</taxon>
        <taxon>Basidiomycota</taxon>
        <taxon>Agaricomycotina</taxon>
        <taxon>Agaricomycetes</taxon>
        <taxon>Agaricomycetidae</taxon>
        <taxon>Agaricales</taxon>
        <taxon>Marasmiineae</taxon>
        <taxon>Marasmiaceae</taxon>
        <taxon>Tetrapyrgos</taxon>
    </lineage>
</organism>
<evidence type="ECO:0000256" key="1">
    <source>
        <dbReference type="SAM" id="Coils"/>
    </source>
</evidence>
<feature type="coiled-coil region" evidence="1">
    <location>
        <begin position="94"/>
        <end position="178"/>
    </location>
</feature>
<protein>
    <submittedName>
        <fullName evidence="3">Uncharacterized protein</fullName>
    </submittedName>
</protein>
<dbReference type="Proteomes" id="UP000559256">
    <property type="component" value="Unassembled WGS sequence"/>
</dbReference>
<keyword evidence="1" id="KW-0175">Coiled coil</keyword>
<sequence>MARLYRGYKMSNLKRKSENDGSSTPFKKSAIQAVCSPLVVSALAGPESQEDSQHTDLQVQPELQDNLDVKSIPAATRSQIPPPHPVFQLDHEHMPSCTQRIKNLEDKLEEQTDQLSMMMKDNLDATRHERDALKVQLRLTQKEKKTMVSECDTAQKAMRQLTQELRESEHTAHHLQQQVDEYRTFFQLAARLALDIPPSTRYRASS</sequence>
<comment type="caution">
    <text evidence="3">The sequence shown here is derived from an EMBL/GenBank/DDBJ whole genome shotgun (WGS) entry which is preliminary data.</text>
</comment>
<proteinExistence type="predicted"/>
<evidence type="ECO:0000313" key="4">
    <source>
        <dbReference type="Proteomes" id="UP000559256"/>
    </source>
</evidence>
<feature type="region of interest" description="Disordered" evidence="2">
    <location>
        <begin position="1"/>
        <end position="26"/>
    </location>
</feature>
<evidence type="ECO:0000313" key="3">
    <source>
        <dbReference type="EMBL" id="KAF5356696.1"/>
    </source>
</evidence>
<accession>A0A8H5G1Q0</accession>
<name>A0A8H5G1Q0_9AGAR</name>
<dbReference type="AlphaFoldDB" id="A0A8H5G1Q0"/>
<evidence type="ECO:0000256" key="2">
    <source>
        <dbReference type="SAM" id="MobiDB-lite"/>
    </source>
</evidence>
<dbReference type="EMBL" id="JAACJM010000053">
    <property type="protein sequence ID" value="KAF5356696.1"/>
    <property type="molecule type" value="Genomic_DNA"/>
</dbReference>